<keyword evidence="3" id="KW-1185">Reference proteome</keyword>
<dbReference type="Gramene" id="Os11t0701700-01">
    <property type="protein sequence ID" value="Os11t0701700-01"/>
    <property type="gene ID" value="Os11g0701700"/>
</dbReference>
<protein>
    <submittedName>
        <fullName evidence="2">Os11g0701700 protein</fullName>
    </submittedName>
</protein>
<reference evidence="2 3" key="3">
    <citation type="journal article" date="2013" name="Rice">
        <title>Improvement of the Oryza sativa Nipponbare reference genome using next generation sequence and optical map data.</title>
        <authorList>
            <person name="Kawahara Y."/>
            <person name="de la Bastide M."/>
            <person name="Hamilton J.P."/>
            <person name="Kanamori H."/>
            <person name="McCombie W.R."/>
            <person name="Ouyang S."/>
            <person name="Schwartz D.C."/>
            <person name="Tanaka T."/>
            <person name="Wu J."/>
            <person name="Zhou S."/>
            <person name="Childs K.L."/>
            <person name="Davidson R.M."/>
            <person name="Lin H."/>
            <person name="Quesada-Ocampo L."/>
            <person name="Vaillancourt B."/>
            <person name="Sakai H."/>
            <person name="Lee S.S."/>
            <person name="Kim J."/>
            <person name="Numa H."/>
            <person name="Itoh T."/>
            <person name="Buell C.R."/>
            <person name="Matsumoto T."/>
        </authorList>
    </citation>
    <scope>NUCLEOTIDE SEQUENCE [LARGE SCALE GENOMIC DNA]</scope>
    <source>
        <strain evidence="3">cv. Nipponbare</strain>
    </source>
</reference>
<feature type="chain" id="PRO_5006057419" evidence="1">
    <location>
        <begin position="23"/>
        <end position="94"/>
    </location>
</feature>
<dbReference type="EMBL" id="AP014967">
    <property type="protein sequence ID" value="BAT15371.1"/>
    <property type="molecule type" value="Genomic_DNA"/>
</dbReference>
<dbReference type="InParanoid" id="A0A0P0Y640"/>
<accession>A0A0P0Y640</accession>
<name>A0A0P0Y640_ORYSJ</name>
<evidence type="ECO:0000313" key="2">
    <source>
        <dbReference type="EMBL" id="BAT15371.1"/>
    </source>
</evidence>
<feature type="non-terminal residue" evidence="2">
    <location>
        <position position="1"/>
    </location>
</feature>
<proteinExistence type="predicted"/>
<sequence length="94" mass="9671">PLFSLPPLFSLLLPSLSSLSRSLSLHCTTRRRPSGGRGGGSGALPYGPSSCPAAAAAAQQREGRWWRCPTLCSIRPSSSCGGTLTSARSGGKGR</sequence>
<dbReference type="ExpressionAtlas" id="A0A0P0Y640">
    <property type="expression patterns" value="baseline and differential"/>
</dbReference>
<evidence type="ECO:0000256" key="1">
    <source>
        <dbReference type="SAM" id="SignalP"/>
    </source>
</evidence>
<reference evidence="3" key="1">
    <citation type="journal article" date="2005" name="Nature">
        <title>The map-based sequence of the rice genome.</title>
        <authorList>
            <consortium name="International rice genome sequencing project (IRGSP)"/>
            <person name="Matsumoto T."/>
            <person name="Wu J."/>
            <person name="Kanamori H."/>
            <person name="Katayose Y."/>
            <person name="Fujisawa M."/>
            <person name="Namiki N."/>
            <person name="Mizuno H."/>
            <person name="Yamamoto K."/>
            <person name="Antonio B.A."/>
            <person name="Baba T."/>
            <person name="Sakata K."/>
            <person name="Nagamura Y."/>
            <person name="Aoki H."/>
            <person name="Arikawa K."/>
            <person name="Arita K."/>
            <person name="Bito T."/>
            <person name="Chiden Y."/>
            <person name="Fujitsuka N."/>
            <person name="Fukunaka R."/>
            <person name="Hamada M."/>
            <person name="Harada C."/>
            <person name="Hayashi A."/>
            <person name="Hijishita S."/>
            <person name="Honda M."/>
            <person name="Hosokawa S."/>
            <person name="Ichikawa Y."/>
            <person name="Idonuma A."/>
            <person name="Iijima M."/>
            <person name="Ikeda M."/>
            <person name="Ikeno M."/>
            <person name="Ito K."/>
            <person name="Ito S."/>
            <person name="Ito T."/>
            <person name="Ito Y."/>
            <person name="Ito Y."/>
            <person name="Iwabuchi A."/>
            <person name="Kamiya K."/>
            <person name="Karasawa W."/>
            <person name="Kurita K."/>
            <person name="Katagiri S."/>
            <person name="Kikuta A."/>
            <person name="Kobayashi H."/>
            <person name="Kobayashi N."/>
            <person name="Machita K."/>
            <person name="Maehara T."/>
            <person name="Masukawa M."/>
            <person name="Mizubayashi T."/>
            <person name="Mukai Y."/>
            <person name="Nagasaki H."/>
            <person name="Nagata Y."/>
            <person name="Naito S."/>
            <person name="Nakashima M."/>
            <person name="Nakama Y."/>
            <person name="Nakamichi Y."/>
            <person name="Nakamura M."/>
            <person name="Meguro A."/>
            <person name="Negishi M."/>
            <person name="Ohta I."/>
            <person name="Ohta T."/>
            <person name="Okamoto M."/>
            <person name="Ono N."/>
            <person name="Saji S."/>
            <person name="Sakaguchi M."/>
            <person name="Sakai K."/>
            <person name="Shibata M."/>
            <person name="Shimokawa T."/>
            <person name="Song J."/>
            <person name="Takazaki Y."/>
            <person name="Terasawa K."/>
            <person name="Tsugane M."/>
            <person name="Tsuji K."/>
            <person name="Ueda S."/>
            <person name="Waki K."/>
            <person name="Yamagata H."/>
            <person name="Yamamoto M."/>
            <person name="Yamamoto S."/>
            <person name="Yamane H."/>
            <person name="Yoshiki S."/>
            <person name="Yoshihara R."/>
            <person name="Yukawa K."/>
            <person name="Zhong H."/>
            <person name="Yano M."/>
            <person name="Yuan Q."/>
            <person name="Ouyang S."/>
            <person name="Liu J."/>
            <person name="Jones K.M."/>
            <person name="Gansberger K."/>
            <person name="Moffat K."/>
            <person name="Hill J."/>
            <person name="Bera J."/>
            <person name="Fadrosh D."/>
            <person name="Jin S."/>
            <person name="Johri S."/>
            <person name="Kim M."/>
            <person name="Overton L."/>
            <person name="Reardon M."/>
            <person name="Tsitrin T."/>
            <person name="Vuong H."/>
            <person name="Weaver B."/>
            <person name="Ciecko A."/>
            <person name="Tallon L."/>
            <person name="Jackson J."/>
            <person name="Pai G."/>
            <person name="Aken S.V."/>
            <person name="Utterback T."/>
            <person name="Reidmuller S."/>
            <person name="Feldblyum T."/>
            <person name="Hsiao J."/>
            <person name="Zismann V."/>
            <person name="Iobst S."/>
            <person name="de Vazeille A.R."/>
            <person name="Buell C.R."/>
            <person name="Ying K."/>
            <person name="Li Y."/>
            <person name="Lu T."/>
            <person name="Huang Y."/>
            <person name="Zhao Q."/>
            <person name="Feng Q."/>
            <person name="Zhang L."/>
            <person name="Zhu J."/>
            <person name="Weng Q."/>
            <person name="Mu J."/>
            <person name="Lu Y."/>
            <person name="Fan D."/>
            <person name="Liu Y."/>
            <person name="Guan J."/>
            <person name="Zhang Y."/>
            <person name="Yu S."/>
            <person name="Liu X."/>
            <person name="Zhang Y."/>
            <person name="Hong G."/>
            <person name="Han B."/>
            <person name="Choisne N."/>
            <person name="Demange N."/>
            <person name="Orjeda G."/>
            <person name="Samain S."/>
            <person name="Cattolico L."/>
            <person name="Pelletier E."/>
            <person name="Couloux A."/>
            <person name="Segurens B."/>
            <person name="Wincker P."/>
            <person name="D'Hont A."/>
            <person name="Scarpelli C."/>
            <person name="Weissenbach J."/>
            <person name="Salanoubat M."/>
            <person name="Quetier F."/>
            <person name="Yu Y."/>
            <person name="Kim H.R."/>
            <person name="Rambo T."/>
            <person name="Currie J."/>
            <person name="Collura K."/>
            <person name="Luo M."/>
            <person name="Yang T."/>
            <person name="Ammiraju J.S.S."/>
            <person name="Engler F."/>
            <person name="Soderlund C."/>
            <person name="Wing R.A."/>
            <person name="Palmer L.E."/>
            <person name="de la Bastide M."/>
            <person name="Spiegel L."/>
            <person name="Nascimento L."/>
            <person name="Zutavern T."/>
            <person name="O'Shaughnessy A."/>
            <person name="Dike S."/>
            <person name="Dedhia N."/>
            <person name="Preston R."/>
            <person name="Balija V."/>
            <person name="McCombie W.R."/>
            <person name="Chow T."/>
            <person name="Chen H."/>
            <person name="Chung M."/>
            <person name="Chen C."/>
            <person name="Shaw J."/>
            <person name="Wu H."/>
            <person name="Hsiao K."/>
            <person name="Chao Y."/>
            <person name="Chu M."/>
            <person name="Cheng C."/>
            <person name="Hour A."/>
            <person name="Lee P."/>
            <person name="Lin S."/>
            <person name="Lin Y."/>
            <person name="Liou J."/>
            <person name="Liu S."/>
            <person name="Hsing Y."/>
            <person name="Raghuvanshi S."/>
            <person name="Mohanty A."/>
            <person name="Bharti A.K."/>
            <person name="Gaur A."/>
            <person name="Gupta V."/>
            <person name="Kumar D."/>
            <person name="Ravi V."/>
            <person name="Vij S."/>
            <person name="Kapur A."/>
            <person name="Khurana P."/>
            <person name="Khurana P."/>
            <person name="Khurana J.P."/>
            <person name="Tyagi A.K."/>
            <person name="Gaikwad K."/>
            <person name="Singh A."/>
            <person name="Dalal V."/>
            <person name="Srivastava S."/>
            <person name="Dixit A."/>
            <person name="Pal A.K."/>
            <person name="Ghazi I.A."/>
            <person name="Yadav M."/>
            <person name="Pandit A."/>
            <person name="Bhargava A."/>
            <person name="Sureshbabu K."/>
            <person name="Batra K."/>
            <person name="Sharma T.R."/>
            <person name="Mohapatra T."/>
            <person name="Singh N.K."/>
            <person name="Messing J."/>
            <person name="Nelson A.B."/>
            <person name="Fuks G."/>
            <person name="Kavchok S."/>
            <person name="Keizer G."/>
            <person name="Linton E."/>
            <person name="Llaca V."/>
            <person name="Song R."/>
            <person name="Tanyolac B."/>
            <person name="Young S."/>
            <person name="Ho-Il K."/>
            <person name="Hahn J.H."/>
            <person name="Sangsakoo G."/>
            <person name="Vanavichit A."/>
            <person name="de Mattos Luiz.A.T."/>
            <person name="Zimmer P.D."/>
            <person name="Malone G."/>
            <person name="Dellagostin O."/>
            <person name="de Oliveira A.C."/>
            <person name="Bevan M."/>
            <person name="Bancroft I."/>
            <person name="Minx P."/>
            <person name="Cordum H."/>
            <person name="Wilson R."/>
            <person name="Cheng Z."/>
            <person name="Jin W."/>
            <person name="Jiang J."/>
            <person name="Leong S.A."/>
            <person name="Iwama H."/>
            <person name="Gojobori T."/>
            <person name="Itoh T."/>
            <person name="Niimura Y."/>
            <person name="Fujii Y."/>
            <person name="Habara T."/>
            <person name="Sakai H."/>
            <person name="Sato Y."/>
            <person name="Wilson G."/>
            <person name="Kumar K."/>
            <person name="McCouch S."/>
            <person name="Juretic N."/>
            <person name="Hoen D."/>
            <person name="Wright S."/>
            <person name="Bruskiewich R."/>
            <person name="Bureau T."/>
            <person name="Miyao A."/>
            <person name="Hirochika H."/>
            <person name="Nishikawa T."/>
            <person name="Kadowaki K."/>
            <person name="Sugiura M."/>
            <person name="Burr B."/>
            <person name="Sasaki T."/>
        </authorList>
    </citation>
    <scope>NUCLEOTIDE SEQUENCE [LARGE SCALE GENOMIC DNA]</scope>
    <source>
        <strain evidence="3">cv. Nipponbare</strain>
    </source>
</reference>
<dbReference type="Proteomes" id="UP000059680">
    <property type="component" value="Chromosome 11"/>
</dbReference>
<feature type="signal peptide" evidence="1">
    <location>
        <begin position="1"/>
        <end position="22"/>
    </location>
</feature>
<evidence type="ECO:0000313" key="3">
    <source>
        <dbReference type="Proteomes" id="UP000059680"/>
    </source>
</evidence>
<dbReference type="PaxDb" id="39947-A0A0P0Y640"/>
<keyword evidence="1" id="KW-0732">Signal</keyword>
<dbReference type="AlphaFoldDB" id="A0A0P0Y640"/>
<gene>
    <name evidence="2" type="ordered locus">Os11g0701700</name>
    <name evidence="2" type="ORF">OSNPB_110701700</name>
</gene>
<organism evidence="2 3">
    <name type="scientific">Oryza sativa subsp. japonica</name>
    <name type="common">Rice</name>
    <dbReference type="NCBI Taxonomy" id="39947"/>
    <lineage>
        <taxon>Eukaryota</taxon>
        <taxon>Viridiplantae</taxon>
        <taxon>Streptophyta</taxon>
        <taxon>Embryophyta</taxon>
        <taxon>Tracheophyta</taxon>
        <taxon>Spermatophyta</taxon>
        <taxon>Magnoliopsida</taxon>
        <taxon>Liliopsida</taxon>
        <taxon>Poales</taxon>
        <taxon>Poaceae</taxon>
        <taxon>BOP clade</taxon>
        <taxon>Oryzoideae</taxon>
        <taxon>Oryzeae</taxon>
        <taxon>Oryzinae</taxon>
        <taxon>Oryza</taxon>
        <taxon>Oryza sativa</taxon>
    </lineage>
</organism>
<reference evidence="2 3" key="2">
    <citation type="journal article" date="2013" name="Plant Cell Physiol.">
        <title>Rice Annotation Project Database (RAP-DB): an integrative and interactive database for rice genomics.</title>
        <authorList>
            <person name="Sakai H."/>
            <person name="Lee S.S."/>
            <person name="Tanaka T."/>
            <person name="Numa H."/>
            <person name="Kim J."/>
            <person name="Kawahara Y."/>
            <person name="Wakimoto H."/>
            <person name="Yang C.C."/>
            <person name="Iwamoto M."/>
            <person name="Abe T."/>
            <person name="Yamada Y."/>
            <person name="Muto A."/>
            <person name="Inokuchi H."/>
            <person name="Ikemura T."/>
            <person name="Matsumoto T."/>
            <person name="Sasaki T."/>
            <person name="Itoh T."/>
        </authorList>
    </citation>
    <scope>NUCLEOTIDE SEQUENCE [LARGE SCALE GENOMIC DNA]</scope>
    <source>
        <strain evidence="3">cv. Nipponbare</strain>
    </source>
</reference>